<evidence type="ECO:0000256" key="5">
    <source>
        <dbReference type="PIRNR" id="PIRNR026534"/>
    </source>
</evidence>
<feature type="binding site" evidence="7">
    <location>
        <position position="56"/>
    </location>
    <ligand>
        <name>substrate</name>
    </ligand>
</feature>
<dbReference type="Proteomes" id="UP001155241">
    <property type="component" value="Unassembled WGS sequence"/>
</dbReference>
<dbReference type="InterPro" id="IPR006710">
    <property type="entry name" value="Glyco_hydro_43"/>
</dbReference>
<comment type="pathway">
    <text evidence="1 5">Glycan metabolism; L-arabinan degradation.</text>
</comment>
<dbReference type="PANTHER" id="PTHR43301">
    <property type="entry name" value="ARABINAN ENDO-1,5-ALPHA-L-ARABINOSIDASE"/>
    <property type="match status" value="1"/>
</dbReference>
<keyword evidence="11" id="KW-1185">Reference proteome</keyword>
<feature type="signal peptide" evidence="9">
    <location>
        <begin position="1"/>
        <end position="25"/>
    </location>
</feature>
<feature type="site" description="Important for catalytic activity, responsible for pKa modulation of the active site Glu and correct orientation of both the proton donor and substrate" evidence="8">
    <location>
        <position position="177"/>
    </location>
</feature>
<feature type="binding site" evidence="7">
    <location>
        <begin position="174"/>
        <end position="177"/>
    </location>
    <ligand>
        <name>substrate</name>
    </ligand>
</feature>
<evidence type="ECO:0000256" key="4">
    <source>
        <dbReference type="ARBA" id="ARBA00023295"/>
    </source>
</evidence>
<evidence type="ECO:0000256" key="3">
    <source>
        <dbReference type="ARBA" id="ARBA00022801"/>
    </source>
</evidence>
<organism evidence="10 11">
    <name type="scientific">Aeoliella straminimaris</name>
    <dbReference type="NCBI Taxonomy" id="2954799"/>
    <lineage>
        <taxon>Bacteria</taxon>
        <taxon>Pseudomonadati</taxon>
        <taxon>Planctomycetota</taxon>
        <taxon>Planctomycetia</taxon>
        <taxon>Pirellulales</taxon>
        <taxon>Lacipirellulaceae</taxon>
        <taxon>Aeoliella</taxon>
    </lineage>
</organism>
<feature type="site" description="Important for substrate recognition" evidence="8">
    <location>
        <position position="298"/>
    </location>
</feature>
<gene>
    <name evidence="10" type="ORF">NG895_08990</name>
</gene>
<dbReference type="GO" id="GO:0046558">
    <property type="term" value="F:arabinan endo-1,5-alpha-L-arabinosidase activity"/>
    <property type="evidence" value="ECO:0007669"/>
    <property type="project" value="InterPro"/>
</dbReference>
<feature type="chain" id="PRO_5040908448" evidence="9">
    <location>
        <begin position="26"/>
        <end position="351"/>
    </location>
</feature>
<dbReference type="InterPro" id="IPR016840">
    <property type="entry name" value="Glyco_hydro_43_endo_a_Ara-ase"/>
</dbReference>
<dbReference type="AlphaFoldDB" id="A0A9X2F9D1"/>
<evidence type="ECO:0000256" key="7">
    <source>
        <dbReference type="PIRSR" id="PIRSR026534-2"/>
    </source>
</evidence>
<feature type="active site" description="Proton donor" evidence="6">
    <location>
        <position position="228"/>
    </location>
</feature>
<dbReference type="SUPFAM" id="SSF75005">
    <property type="entry name" value="Arabinanase/levansucrase/invertase"/>
    <property type="match status" value="1"/>
</dbReference>
<dbReference type="PIRSF" id="PIRSF026534">
    <property type="entry name" value="Endo_alpha-L-arabinosidase"/>
    <property type="match status" value="1"/>
</dbReference>
<evidence type="ECO:0000256" key="9">
    <source>
        <dbReference type="SAM" id="SignalP"/>
    </source>
</evidence>
<dbReference type="InterPro" id="IPR023296">
    <property type="entry name" value="Glyco_hydro_beta-prop_sf"/>
</dbReference>
<dbReference type="CDD" id="cd08998">
    <property type="entry name" value="GH43_Arb43a-like"/>
    <property type="match status" value="1"/>
</dbReference>
<dbReference type="GO" id="GO:0005975">
    <property type="term" value="P:carbohydrate metabolic process"/>
    <property type="evidence" value="ECO:0007669"/>
    <property type="project" value="InterPro"/>
</dbReference>
<proteinExistence type="inferred from homology"/>
<dbReference type="InterPro" id="IPR050727">
    <property type="entry name" value="GH43_arabinanases"/>
</dbReference>
<dbReference type="PANTHER" id="PTHR43301:SF3">
    <property type="entry name" value="ARABINAN ENDO-1,5-ALPHA-L-ARABINOSIDASE A-RELATED"/>
    <property type="match status" value="1"/>
</dbReference>
<keyword evidence="9" id="KW-0732">Signal</keyword>
<sequence length="351" mass="39284">MIRPAEAALCLALLLLMIATPEGQAQPRRRFQPREMTQAEKVELEQLGSRGIWVHDPSTIVKCKDTYWIFCTGRGVPSYTSQDLKTWNRGPAVLTKPPAWQTEAVPKNRGTGYWAPDVLFHKDKYLLFFSVSTFGANTSAIGVTTNKTLDPDDPEYSWTEPRLVIKSDPSCNYNAIDPGVVVDQEGKLWMSFGSFWNGIQLVELDPDTGTRIAPDSPVTTLADYDSIEAPHIYHHDGYYYLFLNWGICCRGTRSTYNIRVGRSKKITGPYLDQEDKDMTLGGGTLLLETEGNFVGPGHPGIWQEADKHYLGMHFYNGAMNGVSQYAIRPLTWDEDGWPSVELPSPTPDPGD</sequence>
<feature type="binding site" evidence="7">
    <location>
        <begin position="194"/>
        <end position="196"/>
    </location>
    <ligand>
        <name>substrate</name>
    </ligand>
</feature>
<accession>A0A9X2F9D1</accession>
<evidence type="ECO:0000256" key="8">
    <source>
        <dbReference type="PIRSR" id="PIRSR026534-3"/>
    </source>
</evidence>
<feature type="active site" description="Proton acceptor" evidence="6">
    <location>
        <position position="56"/>
    </location>
</feature>
<dbReference type="Pfam" id="PF04616">
    <property type="entry name" value="Glyco_hydro_43"/>
    <property type="match status" value="1"/>
</dbReference>
<keyword evidence="3 5" id="KW-0378">Hydrolase</keyword>
<reference evidence="10" key="1">
    <citation type="submission" date="2022-06" db="EMBL/GenBank/DDBJ databases">
        <title>Aeoliella straminimaris, a novel planctomycete from sediments.</title>
        <authorList>
            <person name="Vitorino I.R."/>
            <person name="Lage O.M."/>
        </authorList>
    </citation>
    <scope>NUCLEOTIDE SEQUENCE</scope>
    <source>
        <strain evidence="10">ICT_H6.2</strain>
    </source>
</reference>
<evidence type="ECO:0000256" key="2">
    <source>
        <dbReference type="ARBA" id="ARBA00009865"/>
    </source>
</evidence>
<evidence type="ECO:0000256" key="1">
    <source>
        <dbReference type="ARBA" id="ARBA00004834"/>
    </source>
</evidence>
<comment type="similarity">
    <text evidence="2 5">Belongs to the glycosyl hydrolase 43 family.</text>
</comment>
<keyword evidence="4 5" id="KW-0326">Glycosidase</keyword>
<evidence type="ECO:0000313" key="10">
    <source>
        <dbReference type="EMBL" id="MCO6044043.1"/>
    </source>
</evidence>
<name>A0A9X2F9D1_9BACT</name>
<dbReference type="EMBL" id="JAMXLR010000029">
    <property type="protein sequence ID" value="MCO6044043.1"/>
    <property type="molecule type" value="Genomic_DNA"/>
</dbReference>
<dbReference type="Gene3D" id="2.115.10.20">
    <property type="entry name" value="Glycosyl hydrolase domain, family 43"/>
    <property type="match status" value="1"/>
</dbReference>
<evidence type="ECO:0000256" key="6">
    <source>
        <dbReference type="PIRSR" id="PIRSR026534-1"/>
    </source>
</evidence>
<comment type="caution">
    <text evidence="10">The sequence shown here is derived from an EMBL/GenBank/DDBJ whole genome shotgun (WGS) entry which is preliminary data.</text>
</comment>
<feature type="binding site" evidence="7">
    <location>
        <position position="135"/>
    </location>
    <ligand>
        <name>substrate</name>
    </ligand>
</feature>
<protein>
    <submittedName>
        <fullName evidence="10">Arabinan endo-1,5-alpha-L-arabinosidase</fullName>
    </submittedName>
</protein>
<evidence type="ECO:0000313" key="11">
    <source>
        <dbReference type="Proteomes" id="UP001155241"/>
    </source>
</evidence>